<dbReference type="EMBL" id="JADKFW010000021">
    <property type="protein sequence ID" value="MBK9719772.1"/>
    <property type="molecule type" value="Genomic_DNA"/>
</dbReference>
<dbReference type="AlphaFoldDB" id="A0A9D7XJI7"/>
<dbReference type="InterPro" id="IPR025345">
    <property type="entry name" value="DUF4249"/>
</dbReference>
<evidence type="ECO:0000313" key="1">
    <source>
        <dbReference type="EMBL" id="MBK9719772.1"/>
    </source>
</evidence>
<dbReference type="Pfam" id="PF14054">
    <property type="entry name" value="DUF4249"/>
    <property type="match status" value="1"/>
</dbReference>
<protein>
    <submittedName>
        <fullName evidence="1">DUF4249 domain-containing protein</fullName>
    </submittedName>
</protein>
<sequence length="268" mass="29788">MINKYLFFAIAMLGMFSCQQVIDINLNESAPQFVFEAALEEGTHDFKVRATKTGNYFSTEAPTPIKDAIIKLSTEQGGELLLNNENNGYYTLNQYAALNNTDYKLTIQTEGKTFTASSYLPKSVVLDSVSVEKNPPNPFGGEDKDSLFTLFCNFTDPKDEVNYYQIKSVVNGIPSSEGNQILVFDDRLTNGNKIRIPIFTREFKLGDVVEVYLLSIDKKNFDYFNTLLLIVSDGNSSAAPANPISNWSDNALGYFGAYSSSNLTVLVK</sequence>
<dbReference type="Proteomes" id="UP000808349">
    <property type="component" value="Unassembled WGS sequence"/>
</dbReference>
<reference evidence="1 2" key="1">
    <citation type="submission" date="2020-10" db="EMBL/GenBank/DDBJ databases">
        <title>Connecting structure to function with the recovery of over 1000 high-quality activated sludge metagenome-assembled genomes encoding full-length rRNA genes using long-read sequencing.</title>
        <authorList>
            <person name="Singleton C.M."/>
            <person name="Petriglieri F."/>
            <person name="Kristensen J.M."/>
            <person name="Kirkegaard R.H."/>
            <person name="Michaelsen T.Y."/>
            <person name="Andersen M.H."/>
            <person name="Karst S.M."/>
            <person name="Dueholm M.S."/>
            <person name="Nielsen P.H."/>
            <person name="Albertsen M."/>
        </authorList>
    </citation>
    <scope>NUCLEOTIDE SEQUENCE [LARGE SCALE GENOMIC DNA]</scope>
    <source>
        <strain evidence="1">Ribe_18-Q3-R11-54_BAT3C.373</strain>
    </source>
</reference>
<accession>A0A9D7XJI7</accession>
<comment type="caution">
    <text evidence="1">The sequence shown here is derived from an EMBL/GenBank/DDBJ whole genome shotgun (WGS) entry which is preliminary data.</text>
</comment>
<dbReference type="PROSITE" id="PS51257">
    <property type="entry name" value="PROKAR_LIPOPROTEIN"/>
    <property type="match status" value="1"/>
</dbReference>
<organism evidence="1 2">
    <name type="scientific">Candidatus Defluviibacterium haderslevense</name>
    <dbReference type="NCBI Taxonomy" id="2981993"/>
    <lineage>
        <taxon>Bacteria</taxon>
        <taxon>Pseudomonadati</taxon>
        <taxon>Bacteroidota</taxon>
        <taxon>Saprospiria</taxon>
        <taxon>Saprospirales</taxon>
        <taxon>Saprospiraceae</taxon>
        <taxon>Candidatus Defluviibacterium</taxon>
    </lineage>
</organism>
<name>A0A9D7XJI7_9BACT</name>
<evidence type="ECO:0000313" key="2">
    <source>
        <dbReference type="Proteomes" id="UP000808349"/>
    </source>
</evidence>
<gene>
    <name evidence="1" type="ORF">IPO85_20100</name>
</gene>
<proteinExistence type="predicted"/>